<evidence type="ECO:0000313" key="10">
    <source>
        <dbReference type="Proteomes" id="UP000226431"/>
    </source>
</evidence>
<dbReference type="PROSITE" id="PS00137">
    <property type="entry name" value="SUBTILASE_HIS"/>
    <property type="match status" value="1"/>
</dbReference>
<dbReference type="EMBL" id="NJES01000020">
    <property type="protein sequence ID" value="PHH80297.1"/>
    <property type="molecule type" value="Genomic_DNA"/>
</dbReference>
<comment type="caution">
    <text evidence="6">Lacks conserved residue(s) required for the propagation of feature annotation.</text>
</comment>
<evidence type="ECO:0000256" key="4">
    <source>
        <dbReference type="ARBA" id="ARBA00022801"/>
    </source>
</evidence>
<dbReference type="Pfam" id="PF00082">
    <property type="entry name" value="Peptidase_S8"/>
    <property type="match status" value="1"/>
</dbReference>
<keyword evidence="4" id="KW-0378">Hydrolase</keyword>
<comment type="similarity">
    <text evidence="1 6">Belongs to the peptidase S8 family.</text>
</comment>
<keyword evidence="5" id="KW-0720">Serine protease</keyword>
<evidence type="ECO:0000259" key="7">
    <source>
        <dbReference type="Pfam" id="PF00082"/>
    </source>
</evidence>
<dbReference type="InterPro" id="IPR015500">
    <property type="entry name" value="Peptidase_S8_subtilisin-rel"/>
</dbReference>
<feature type="domain" description="C5a peptidase/Subtilisin-like protease SBT2-like Fn3-like" evidence="8">
    <location>
        <begin position="470"/>
        <end position="583"/>
    </location>
</feature>
<reference evidence="9 10" key="1">
    <citation type="submission" date="2017-06" db="EMBL/GenBank/DDBJ databases">
        <title>Ant-infecting Ophiocordyceps genomes reveal a high diversity of potential behavioral manipulation genes and a possible major role for enterotoxins.</title>
        <authorList>
            <person name="De Bekker C."/>
            <person name="Evans H.C."/>
            <person name="Brachmann A."/>
            <person name="Hughes D.P."/>
        </authorList>
    </citation>
    <scope>NUCLEOTIDE SEQUENCE [LARGE SCALE GENOMIC DNA]</scope>
    <source>
        <strain evidence="9 10">Map16</strain>
    </source>
</reference>
<sequence>MQIERLHQKGITGKGSKIAIIGMGVDYENPALGGCFGPGCVISFGADLVRNEPTPKDCTPGTGHGTSVAGIIAARANQLGILGAAPGAEVGMYRISCESNFTSDVFIDALYRAQRDGATIVSSSVALPGTGVGNPLTQAAERLVASGVVFVQGASSLDMNGPFAIEEPGSGPGVITVGAVENAVIPELLPLATVNMNDGNMSFPFWPSNDLAEFTGKPMEVYALGSFDSDHLSDRSCVGVPESVPDLSDKLILLPDCPRIELVLEELSANGANFVLAYEKSDEKKPQRICWGEQPGNITAWGMIETHTAQSILDTISKGVKPLVTVPPNNMAQCEHRETLNKASGSVAWYSSWGPSWGLGLKPSLTAVGGDVVSSVRTDYRPSCPFEVLRGSLSTPLVASIVALVAEAHGSLSPATMQNLLVSYSSPQLYYEDGFFTELAPVASQGGGLVRAYDAAFATTIPEFDSSGLNFNDTEHSVASRKFSLRNLGDKKVTYNLSHVPAATFFAFTFSDSRPSFPDDLELHKAPASLEFSQNSIAIASKQSATIRVTATAPRNVNSRRLGLWSGWIAVNGTDGSSLSIPYQGISGSIREHQVLKPGGVSLLYGDDILQDNAKDHKPTAVKLPSQGSKTKSQLILCILPVLASPLVRAHVVPIGSDDIKNSIGQLHGFPVPSFPSAVGNELDLYPKTHFTWNGLLDNGGYAPEGDYAIVVRALRIFGDAAREEDWDESRSPSFTISYPA</sequence>
<dbReference type="OrthoDB" id="10256524at2759"/>
<comment type="caution">
    <text evidence="9">The sequence shown here is derived from an EMBL/GenBank/DDBJ whole genome shotgun (WGS) entry which is preliminary data.</text>
</comment>
<keyword evidence="2" id="KW-0645">Protease</keyword>
<dbReference type="STRING" id="2004952.A0A2C5ZGZ8"/>
<evidence type="ECO:0000256" key="3">
    <source>
        <dbReference type="ARBA" id="ARBA00022729"/>
    </source>
</evidence>
<dbReference type="Pfam" id="PF06280">
    <property type="entry name" value="fn3_5"/>
    <property type="match status" value="1"/>
</dbReference>
<dbReference type="GO" id="GO:0006508">
    <property type="term" value="P:proteolysis"/>
    <property type="evidence" value="ECO:0007669"/>
    <property type="project" value="UniProtKB-KW"/>
</dbReference>
<evidence type="ECO:0000259" key="8">
    <source>
        <dbReference type="Pfam" id="PF06280"/>
    </source>
</evidence>
<gene>
    <name evidence="9" type="ORF">CDD80_2138</name>
</gene>
<evidence type="ECO:0000256" key="6">
    <source>
        <dbReference type="PROSITE-ProRule" id="PRU01240"/>
    </source>
</evidence>
<dbReference type="Gene3D" id="3.40.50.200">
    <property type="entry name" value="Peptidase S8/S53 domain"/>
    <property type="match status" value="2"/>
</dbReference>
<dbReference type="GO" id="GO:0004252">
    <property type="term" value="F:serine-type endopeptidase activity"/>
    <property type="evidence" value="ECO:0007669"/>
    <property type="project" value="InterPro"/>
</dbReference>
<dbReference type="InterPro" id="IPR000209">
    <property type="entry name" value="Peptidase_S8/S53_dom"/>
</dbReference>
<keyword evidence="3" id="KW-0732">Signal</keyword>
<dbReference type="InterPro" id="IPR036852">
    <property type="entry name" value="Peptidase_S8/S53_dom_sf"/>
</dbReference>
<keyword evidence="10" id="KW-1185">Reference proteome</keyword>
<name>A0A2C5ZGZ8_9HYPO</name>
<accession>A0A2C5ZGZ8</accession>
<organism evidence="9 10">
    <name type="scientific">Ophiocordyceps camponoti-rufipedis</name>
    <dbReference type="NCBI Taxonomy" id="2004952"/>
    <lineage>
        <taxon>Eukaryota</taxon>
        <taxon>Fungi</taxon>
        <taxon>Dikarya</taxon>
        <taxon>Ascomycota</taxon>
        <taxon>Pezizomycotina</taxon>
        <taxon>Sordariomycetes</taxon>
        <taxon>Hypocreomycetidae</taxon>
        <taxon>Hypocreales</taxon>
        <taxon>Ophiocordycipitaceae</taxon>
        <taxon>Ophiocordyceps</taxon>
    </lineage>
</organism>
<dbReference type="PANTHER" id="PTHR43806">
    <property type="entry name" value="PEPTIDASE S8"/>
    <property type="match status" value="1"/>
</dbReference>
<dbReference type="SUPFAM" id="SSF52743">
    <property type="entry name" value="Subtilisin-like"/>
    <property type="match status" value="1"/>
</dbReference>
<feature type="domain" description="Peptidase S8/S53" evidence="7">
    <location>
        <begin position="13"/>
        <end position="425"/>
    </location>
</feature>
<proteinExistence type="inferred from homology"/>
<dbReference type="GO" id="GO:0016020">
    <property type="term" value="C:membrane"/>
    <property type="evidence" value="ECO:0007669"/>
    <property type="project" value="InterPro"/>
</dbReference>
<dbReference type="InterPro" id="IPR022398">
    <property type="entry name" value="Peptidase_S8_His-AS"/>
</dbReference>
<evidence type="ECO:0000256" key="2">
    <source>
        <dbReference type="ARBA" id="ARBA00022670"/>
    </source>
</evidence>
<protein>
    <recommendedName>
        <fullName evidence="11">Peptidase S8/S53 domain-containing protein</fullName>
    </recommendedName>
</protein>
<dbReference type="PANTHER" id="PTHR43806:SF66">
    <property type="entry name" value="SERIN ENDOPEPTIDASE"/>
    <property type="match status" value="1"/>
</dbReference>
<dbReference type="PROSITE" id="PS51892">
    <property type="entry name" value="SUBTILASE"/>
    <property type="match status" value="1"/>
</dbReference>
<evidence type="ECO:0000313" key="9">
    <source>
        <dbReference type="EMBL" id="PHH80297.1"/>
    </source>
</evidence>
<evidence type="ECO:0000256" key="5">
    <source>
        <dbReference type="ARBA" id="ARBA00022825"/>
    </source>
</evidence>
<dbReference type="InterPro" id="IPR050131">
    <property type="entry name" value="Peptidase_S8_subtilisin-like"/>
</dbReference>
<evidence type="ECO:0008006" key="11">
    <source>
        <dbReference type="Google" id="ProtNLM"/>
    </source>
</evidence>
<dbReference type="PRINTS" id="PR00723">
    <property type="entry name" value="SUBTILISIN"/>
</dbReference>
<dbReference type="AlphaFoldDB" id="A0A2C5ZGZ8"/>
<dbReference type="InterPro" id="IPR010435">
    <property type="entry name" value="C5a/SBT2-like_Fn3"/>
</dbReference>
<dbReference type="Proteomes" id="UP000226431">
    <property type="component" value="Unassembled WGS sequence"/>
</dbReference>
<evidence type="ECO:0000256" key="1">
    <source>
        <dbReference type="ARBA" id="ARBA00011073"/>
    </source>
</evidence>